<dbReference type="Gene3D" id="3.40.50.2300">
    <property type="match status" value="1"/>
</dbReference>
<evidence type="ECO:0000259" key="8">
    <source>
        <dbReference type="PROSITE" id="PS50930"/>
    </source>
</evidence>
<dbReference type="EMBL" id="JACYFG010000002">
    <property type="protein sequence ID" value="MBD5778138.1"/>
    <property type="molecule type" value="Genomic_DNA"/>
</dbReference>
<feature type="modified residue" description="4-aspartylphosphate" evidence="6">
    <location>
        <position position="55"/>
    </location>
</feature>
<feature type="domain" description="HTH LytTR-type" evidence="8">
    <location>
        <begin position="129"/>
        <end position="233"/>
    </location>
</feature>
<evidence type="ECO:0000313" key="10">
    <source>
        <dbReference type="Proteomes" id="UP000622317"/>
    </source>
</evidence>
<dbReference type="Pfam" id="PF04397">
    <property type="entry name" value="LytTR"/>
    <property type="match status" value="1"/>
</dbReference>
<dbReference type="RefSeq" id="WP_191615261.1">
    <property type="nucleotide sequence ID" value="NZ_JACYFG010000002.1"/>
</dbReference>
<keyword evidence="4" id="KW-0238">DNA-binding</keyword>
<dbReference type="GO" id="GO:0032993">
    <property type="term" value="C:protein-DNA complex"/>
    <property type="evidence" value="ECO:0007669"/>
    <property type="project" value="TreeGrafter"/>
</dbReference>
<keyword evidence="5" id="KW-0804">Transcription</keyword>
<keyword evidence="1 6" id="KW-0597">Phosphoprotein</keyword>
<dbReference type="PANTHER" id="PTHR48111">
    <property type="entry name" value="REGULATOR OF RPOS"/>
    <property type="match status" value="1"/>
</dbReference>
<dbReference type="CDD" id="cd00156">
    <property type="entry name" value="REC"/>
    <property type="match status" value="1"/>
</dbReference>
<dbReference type="Proteomes" id="UP000622317">
    <property type="component" value="Unassembled WGS sequence"/>
</dbReference>
<evidence type="ECO:0000256" key="6">
    <source>
        <dbReference type="PROSITE-ProRule" id="PRU00169"/>
    </source>
</evidence>
<gene>
    <name evidence="9" type="ORF">IEN85_01340</name>
</gene>
<dbReference type="SMART" id="SM00448">
    <property type="entry name" value="REC"/>
    <property type="match status" value="1"/>
</dbReference>
<dbReference type="GO" id="GO:0006355">
    <property type="term" value="P:regulation of DNA-templated transcription"/>
    <property type="evidence" value="ECO:0007669"/>
    <property type="project" value="TreeGrafter"/>
</dbReference>
<evidence type="ECO:0000256" key="4">
    <source>
        <dbReference type="ARBA" id="ARBA00023125"/>
    </source>
</evidence>
<evidence type="ECO:0000259" key="7">
    <source>
        <dbReference type="PROSITE" id="PS50110"/>
    </source>
</evidence>
<dbReference type="GO" id="GO:0005829">
    <property type="term" value="C:cytosol"/>
    <property type="evidence" value="ECO:0007669"/>
    <property type="project" value="TreeGrafter"/>
</dbReference>
<evidence type="ECO:0000256" key="5">
    <source>
        <dbReference type="ARBA" id="ARBA00023163"/>
    </source>
</evidence>
<comment type="caution">
    <text evidence="9">The sequence shown here is derived from an EMBL/GenBank/DDBJ whole genome shotgun (WGS) entry which is preliminary data.</text>
</comment>
<feature type="domain" description="Response regulatory" evidence="7">
    <location>
        <begin position="2"/>
        <end position="116"/>
    </location>
</feature>
<dbReference type="PROSITE" id="PS50930">
    <property type="entry name" value="HTH_LYTTR"/>
    <property type="match status" value="1"/>
</dbReference>
<reference evidence="9" key="1">
    <citation type="submission" date="2020-09" db="EMBL/GenBank/DDBJ databases">
        <title>Pelagicoccus enzymogenes sp. nov. with an EPS production, isolated from marine sediment.</title>
        <authorList>
            <person name="Feng X."/>
        </authorList>
    </citation>
    <scope>NUCLEOTIDE SEQUENCE</scope>
    <source>
        <strain evidence="9">NFK12</strain>
    </source>
</reference>
<dbReference type="PANTHER" id="PTHR48111:SF1">
    <property type="entry name" value="TWO-COMPONENT RESPONSE REGULATOR ORR33"/>
    <property type="match status" value="1"/>
</dbReference>
<sequence>MNILIVEDEASIMDRLKRLTRNILGERLQNLATAQSLAEAEATLNNSACDVLMLDLNLNGRDGFELLRKLASRSFHTIVISAYTSRAIEAYEHGVIDFVPKPFDEERLAQSFRRILGHDTQRTHFAKFLAVRCHGRIELVCLDEIEHIQADGPCSHIIKTDGSRRAHDKMLKDLELLLPPSFERVHKSYIANMAAVSGLAMGPDHKNFLQFSSRRSIPLSRSKTKELKAKLGY</sequence>
<name>A0A927IFY4_9BACT</name>
<protein>
    <submittedName>
        <fullName evidence="9">Response regulator transcription factor</fullName>
    </submittedName>
</protein>
<evidence type="ECO:0000256" key="2">
    <source>
        <dbReference type="ARBA" id="ARBA00023012"/>
    </source>
</evidence>
<keyword evidence="10" id="KW-1185">Reference proteome</keyword>
<dbReference type="PROSITE" id="PS50110">
    <property type="entry name" value="RESPONSE_REGULATORY"/>
    <property type="match status" value="1"/>
</dbReference>
<keyword evidence="2" id="KW-0902">Two-component regulatory system</keyword>
<dbReference type="InterPro" id="IPR007492">
    <property type="entry name" value="LytTR_DNA-bd_dom"/>
</dbReference>
<dbReference type="GO" id="GO:0000976">
    <property type="term" value="F:transcription cis-regulatory region binding"/>
    <property type="evidence" value="ECO:0007669"/>
    <property type="project" value="TreeGrafter"/>
</dbReference>
<dbReference type="InterPro" id="IPR011006">
    <property type="entry name" value="CheY-like_superfamily"/>
</dbReference>
<dbReference type="AlphaFoldDB" id="A0A927IFY4"/>
<keyword evidence="3" id="KW-0805">Transcription regulation</keyword>
<proteinExistence type="predicted"/>
<dbReference type="GO" id="GO:0000156">
    <property type="term" value="F:phosphorelay response regulator activity"/>
    <property type="evidence" value="ECO:0007669"/>
    <property type="project" value="TreeGrafter"/>
</dbReference>
<dbReference type="Gene3D" id="2.40.50.1020">
    <property type="entry name" value="LytTr DNA-binding domain"/>
    <property type="match status" value="1"/>
</dbReference>
<dbReference type="InterPro" id="IPR039420">
    <property type="entry name" value="WalR-like"/>
</dbReference>
<dbReference type="Pfam" id="PF00072">
    <property type="entry name" value="Response_reg"/>
    <property type="match status" value="1"/>
</dbReference>
<accession>A0A927IFY4</accession>
<dbReference type="SUPFAM" id="SSF52172">
    <property type="entry name" value="CheY-like"/>
    <property type="match status" value="1"/>
</dbReference>
<evidence type="ECO:0000313" key="9">
    <source>
        <dbReference type="EMBL" id="MBD5778138.1"/>
    </source>
</evidence>
<dbReference type="SMART" id="SM00850">
    <property type="entry name" value="LytTR"/>
    <property type="match status" value="1"/>
</dbReference>
<evidence type="ECO:0000256" key="1">
    <source>
        <dbReference type="ARBA" id="ARBA00022553"/>
    </source>
</evidence>
<dbReference type="InterPro" id="IPR001789">
    <property type="entry name" value="Sig_transdc_resp-reg_receiver"/>
</dbReference>
<organism evidence="9 10">
    <name type="scientific">Pelagicoccus enzymogenes</name>
    <dbReference type="NCBI Taxonomy" id="2773457"/>
    <lineage>
        <taxon>Bacteria</taxon>
        <taxon>Pseudomonadati</taxon>
        <taxon>Verrucomicrobiota</taxon>
        <taxon>Opitutia</taxon>
        <taxon>Puniceicoccales</taxon>
        <taxon>Pelagicoccaceae</taxon>
        <taxon>Pelagicoccus</taxon>
    </lineage>
</organism>
<evidence type="ECO:0000256" key="3">
    <source>
        <dbReference type="ARBA" id="ARBA00023015"/>
    </source>
</evidence>